<dbReference type="Gene3D" id="3.40.640.10">
    <property type="entry name" value="Type I PLP-dependent aspartate aminotransferase-like (Major domain)"/>
    <property type="match status" value="1"/>
</dbReference>
<dbReference type="Proteomes" id="UP001280581">
    <property type="component" value="Unassembled WGS sequence"/>
</dbReference>
<dbReference type="InterPro" id="IPR015421">
    <property type="entry name" value="PyrdxlP-dep_Trfase_major"/>
</dbReference>
<evidence type="ECO:0008006" key="4">
    <source>
        <dbReference type="Google" id="ProtNLM"/>
    </source>
</evidence>
<dbReference type="SUPFAM" id="SSF53383">
    <property type="entry name" value="PLP-dependent transferases"/>
    <property type="match status" value="1"/>
</dbReference>
<dbReference type="PANTHER" id="PTHR43092">
    <property type="entry name" value="L-CYSTEINE DESULFHYDRASE"/>
    <property type="match status" value="1"/>
</dbReference>
<keyword evidence="3" id="KW-1185">Reference proteome</keyword>
<dbReference type="InterPro" id="IPR015424">
    <property type="entry name" value="PyrdxlP-dep_Trfase"/>
</dbReference>
<dbReference type="EMBL" id="WVTA01000016">
    <property type="protein sequence ID" value="KAK3201383.1"/>
    <property type="molecule type" value="Genomic_DNA"/>
</dbReference>
<evidence type="ECO:0000313" key="3">
    <source>
        <dbReference type="Proteomes" id="UP001280581"/>
    </source>
</evidence>
<evidence type="ECO:0000313" key="2">
    <source>
        <dbReference type="EMBL" id="KAK3201383.1"/>
    </source>
</evidence>
<evidence type="ECO:0000256" key="1">
    <source>
        <dbReference type="ARBA" id="ARBA00022898"/>
    </source>
</evidence>
<comment type="caution">
    <text evidence="2">The sequence shown here is derived from an EMBL/GenBank/DDBJ whole genome shotgun (WGS) entry which is preliminary data.</text>
</comment>
<sequence length="415" mass="46442">MTSAQELLKTKNGGRFGRELRKEFLFEDGYVNLNHGSFGTYPRAVRDVLRSFQDAHEARPDDFILYDYPKLNDEARIALSKLLNVPTPSLVLVQNATTAINIVLRNLIFSPGEHILYTSTIYGACEKAIAYITETTPALAAKIEYTFPVEDDWLVAAFAAKIDEIEGKGGKVKVAVFDTVVSAPGVRLPFERWLHVPRGCAVFHVPLRNQHLIRSTLPTSHGFQPKPIPPFGSQTNPLPPSNREKSDFEISFEFIGTVDTSPYLCIPAAIAWRESIGGEDAIITYCQTLALEGSKRMAEILGTEILDNKTGTLTKCPMVNVALPLDPKTMFELGKSKGLDEQEVGTAIKNWSKRLFLDEYNTFMFTMFYAGRWWVRMSAQVYLEMADFEWAAEVVKKVCKTAEKGGWAVKAKARL</sequence>
<keyword evidence="1" id="KW-0663">Pyridoxal phosphate</keyword>
<organism evidence="2 3">
    <name type="scientific">Pseudopithomyces chartarum</name>
    <dbReference type="NCBI Taxonomy" id="1892770"/>
    <lineage>
        <taxon>Eukaryota</taxon>
        <taxon>Fungi</taxon>
        <taxon>Dikarya</taxon>
        <taxon>Ascomycota</taxon>
        <taxon>Pezizomycotina</taxon>
        <taxon>Dothideomycetes</taxon>
        <taxon>Pleosporomycetidae</taxon>
        <taxon>Pleosporales</taxon>
        <taxon>Massarineae</taxon>
        <taxon>Didymosphaeriaceae</taxon>
        <taxon>Pseudopithomyces</taxon>
    </lineage>
</organism>
<proteinExistence type="predicted"/>
<gene>
    <name evidence="2" type="ORF">GRF29_185g759350</name>
</gene>
<reference evidence="2 3" key="1">
    <citation type="submission" date="2021-02" db="EMBL/GenBank/DDBJ databases">
        <title>Genome assembly of Pseudopithomyces chartarum.</title>
        <authorList>
            <person name="Jauregui R."/>
            <person name="Singh J."/>
            <person name="Voisey C."/>
        </authorList>
    </citation>
    <scope>NUCLEOTIDE SEQUENCE [LARGE SCALE GENOMIC DNA]</scope>
    <source>
        <strain evidence="2 3">AGR01</strain>
    </source>
</reference>
<name>A0AAN6REX8_9PLEO</name>
<dbReference type="PANTHER" id="PTHR43092:SF2">
    <property type="entry name" value="HERCYNYLCYSTEINE SULFOXIDE LYASE"/>
    <property type="match status" value="1"/>
</dbReference>
<dbReference type="AlphaFoldDB" id="A0AAN6REX8"/>
<protein>
    <recommendedName>
        <fullName evidence="4">PLP-dependent transferase</fullName>
    </recommendedName>
</protein>
<accession>A0AAN6REX8</accession>